<comment type="function">
    <text evidence="5">Catalyzes the conversion of 3-deoxy-D-arabino-heptulosonate 7-phosphate (DAHP) to dehydroquinate (DHQ).</text>
</comment>
<comment type="pathway">
    <text evidence="7">Metabolic intermediate biosynthesis; chorismate biosynthesis; chorismate from D-erythrose 4-phosphate and phosphoenolpyruvate: step 2/7.</text>
</comment>
<feature type="domain" description="3-dehydroquinate synthase C-terminal" evidence="22">
    <location>
        <begin position="167"/>
        <end position="303"/>
    </location>
</feature>
<comment type="cofactor">
    <cofactor evidence="4">
        <name>Zn(2+)</name>
        <dbReference type="ChEBI" id="CHEBI:29105"/>
    </cofactor>
</comment>
<keyword evidence="12" id="KW-0028">Amino-acid biosynthesis</keyword>
<evidence type="ECO:0000256" key="2">
    <source>
        <dbReference type="ARBA" id="ARBA00001911"/>
    </source>
</evidence>
<proteinExistence type="inferred from homology"/>
<evidence type="ECO:0000256" key="19">
    <source>
        <dbReference type="ARBA" id="ARBA00023285"/>
    </source>
</evidence>
<evidence type="ECO:0000256" key="6">
    <source>
        <dbReference type="ARBA" id="ARBA00004496"/>
    </source>
</evidence>
<evidence type="ECO:0000313" key="24">
    <source>
        <dbReference type="Proteomes" id="UP000257067"/>
    </source>
</evidence>
<dbReference type="InterPro" id="IPR030963">
    <property type="entry name" value="DHQ_synth_fam"/>
</dbReference>
<comment type="similarity">
    <text evidence="8">Belongs to the sugar phosphate cyclases superfamily. Dehydroquinate synthase family.</text>
</comment>
<dbReference type="NCBIfam" id="TIGR01357">
    <property type="entry name" value="aroB"/>
    <property type="match status" value="1"/>
</dbReference>
<dbReference type="GO" id="GO:0009073">
    <property type="term" value="P:aromatic amino acid family biosynthetic process"/>
    <property type="evidence" value="ECO:0007669"/>
    <property type="project" value="UniProtKB-KW"/>
</dbReference>
<dbReference type="InterPro" id="IPR016037">
    <property type="entry name" value="DHQ_synth_AroB"/>
</dbReference>
<keyword evidence="13" id="KW-0479">Metal-binding</keyword>
<protein>
    <recommendedName>
        <fullName evidence="10 20">3-dehydroquinate synthase</fullName>
        <ecNumber evidence="9 20">4.2.3.4</ecNumber>
    </recommendedName>
</protein>
<sequence>MKTINLHHSNILFNLPSEIGHEGSVLLISDEIVATLYLQDILHRIKAPQVFSYILPSGEGSKSAKELFSLLEYAISCKLDRKSLMIALGGGVVSDIVGLASGLYMRGIEFYSIPTTLLAQVDASVGGKCAINSPQGKNLIGLFHQPSKVFISPSFLSTLSQREFNSGLAEVIKIAICFDSSLFYSLFSPHFLKKNLEEVIFQSISLKAYIVREDERESNLRASLNYGHTFGHIIEQEGDYKRYLHGEAVSMGMVMANTLASLFNGFSQSQDIIDLLSLYHLPTHYKIPNISKFFNALFLDKKTQNQQIKFILPKEIGSFEFAYPQKEEIMATLKEFK</sequence>
<evidence type="ECO:0000256" key="4">
    <source>
        <dbReference type="ARBA" id="ARBA00001947"/>
    </source>
</evidence>
<evidence type="ECO:0000259" key="21">
    <source>
        <dbReference type="Pfam" id="PF01761"/>
    </source>
</evidence>
<keyword evidence="17" id="KW-0057">Aromatic amino acid biosynthesis</keyword>
<dbReference type="GO" id="GO:0005737">
    <property type="term" value="C:cytoplasm"/>
    <property type="evidence" value="ECO:0007669"/>
    <property type="project" value="UniProtKB-SubCell"/>
</dbReference>
<comment type="subcellular location">
    <subcellularLocation>
        <location evidence="6">Cytoplasm</location>
    </subcellularLocation>
</comment>
<dbReference type="FunFam" id="3.40.50.1970:FF:000007">
    <property type="entry name" value="Pentafunctional AROM polypeptide"/>
    <property type="match status" value="1"/>
</dbReference>
<evidence type="ECO:0000256" key="11">
    <source>
        <dbReference type="ARBA" id="ARBA00022490"/>
    </source>
</evidence>
<evidence type="ECO:0000256" key="15">
    <source>
        <dbReference type="ARBA" id="ARBA00022833"/>
    </source>
</evidence>
<evidence type="ECO:0000259" key="22">
    <source>
        <dbReference type="Pfam" id="PF24621"/>
    </source>
</evidence>
<keyword evidence="11" id="KW-0963">Cytoplasm</keyword>
<evidence type="ECO:0000256" key="14">
    <source>
        <dbReference type="ARBA" id="ARBA00022741"/>
    </source>
</evidence>
<evidence type="ECO:0000256" key="12">
    <source>
        <dbReference type="ARBA" id="ARBA00022605"/>
    </source>
</evidence>
<dbReference type="CDD" id="cd08195">
    <property type="entry name" value="DHQS"/>
    <property type="match status" value="1"/>
</dbReference>
<comment type="catalytic activity">
    <reaction evidence="1">
        <text>7-phospho-2-dehydro-3-deoxy-D-arabino-heptonate = 3-dehydroquinate + phosphate</text>
        <dbReference type="Rhea" id="RHEA:21968"/>
        <dbReference type="ChEBI" id="CHEBI:32364"/>
        <dbReference type="ChEBI" id="CHEBI:43474"/>
        <dbReference type="ChEBI" id="CHEBI:58394"/>
        <dbReference type="EC" id="4.2.3.4"/>
    </reaction>
</comment>
<dbReference type="OrthoDB" id="9806583at2"/>
<keyword evidence="24" id="KW-1185">Reference proteome</keyword>
<dbReference type="EMBL" id="NXLU01000006">
    <property type="protein sequence ID" value="RDU68788.1"/>
    <property type="molecule type" value="Genomic_DNA"/>
</dbReference>
<reference evidence="23 24" key="1">
    <citation type="submission" date="2018-04" db="EMBL/GenBank/DDBJ databases">
        <title>Novel Campyloabacter and Helicobacter Species and Strains.</title>
        <authorList>
            <person name="Mannion A.J."/>
            <person name="Shen Z."/>
            <person name="Fox J.G."/>
        </authorList>
    </citation>
    <scope>NUCLEOTIDE SEQUENCE [LARGE SCALE GENOMIC DNA]</scope>
    <source>
        <strain evidence="23 24">ATCC 700242</strain>
    </source>
</reference>
<dbReference type="SUPFAM" id="SSF56796">
    <property type="entry name" value="Dehydroquinate synthase-like"/>
    <property type="match status" value="1"/>
</dbReference>
<dbReference type="Gene3D" id="1.20.1090.10">
    <property type="entry name" value="Dehydroquinate synthase-like - alpha domain"/>
    <property type="match status" value="1"/>
</dbReference>
<keyword evidence="14" id="KW-0547">Nucleotide-binding</keyword>
<dbReference type="InterPro" id="IPR030960">
    <property type="entry name" value="DHQS/DOIS_N"/>
</dbReference>
<keyword evidence="19" id="KW-0170">Cobalt</keyword>
<evidence type="ECO:0000256" key="5">
    <source>
        <dbReference type="ARBA" id="ARBA00003485"/>
    </source>
</evidence>
<evidence type="ECO:0000256" key="10">
    <source>
        <dbReference type="ARBA" id="ARBA00017684"/>
    </source>
</evidence>
<dbReference type="AlphaFoldDB" id="A0A3D8IU34"/>
<evidence type="ECO:0000256" key="1">
    <source>
        <dbReference type="ARBA" id="ARBA00001393"/>
    </source>
</evidence>
<dbReference type="Pfam" id="PF24621">
    <property type="entry name" value="DHQS_C"/>
    <property type="match status" value="1"/>
</dbReference>
<accession>A0A3D8IU34</accession>
<dbReference type="RefSeq" id="WP_104723316.1">
    <property type="nucleotide sequence ID" value="NZ_FZNE01000001.1"/>
</dbReference>
<dbReference type="GO" id="GO:0008652">
    <property type="term" value="P:amino acid biosynthetic process"/>
    <property type="evidence" value="ECO:0007669"/>
    <property type="project" value="UniProtKB-KW"/>
</dbReference>
<gene>
    <name evidence="23" type="primary">aroB</name>
    <name evidence="23" type="ORF">CQA62_05205</name>
</gene>
<dbReference type="GO" id="GO:0003856">
    <property type="term" value="F:3-dehydroquinate synthase activity"/>
    <property type="evidence" value="ECO:0007669"/>
    <property type="project" value="UniProtKB-UniRule"/>
</dbReference>
<dbReference type="GO" id="GO:0046872">
    <property type="term" value="F:metal ion binding"/>
    <property type="evidence" value="ECO:0007669"/>
    <property type="project" value="UniProtKB-KW"/>
</dbReference>
<comment type="caution">
    <text evidence="23">The sequence shown here is derived from an EMBL/GenBank/DDBJ whole genome shotgun (WGS) entry which is preliminary data.</text>
</comment>
<evidence type="ECO:0000256" key="17">
    <source>
        <dbReference type="ARBA" id="ARBA00023141"/>
    </source>
</evidence>
<evidence type="ECO:0000256" key="8">
    <source>
        <dbReference type="ARBA" id="ARBA00005412"/>
    </source>
</evidence>
<comment type="cofactor">
    <cofactor evidence="2">
        <name>NAD(+)</name>
        <dbReference type="ChEBI" id="CHEBI:57540"/>
    </cofactor>
</comment>
<dbReference type="PANTHER" id="PTHR43622">
    <property type="entry name" value="3-DEHYDROQUINATE SYNTHASE"/>
    <property type="match status" value="1"/>
</dbReference>
<evidence type="ECO:0000256" key="18">
    <source>
        <dbReference type="ARBA" id="ARBA00023239"/>
    </source>
</evidence>
<comment type="cofactor">
    <cofactor evidence="3">
        <name>Co(2+)</name>
        <dbReference type="ChEBI" id="CHEBI:48828"/>
    </cofactor>
</comment>
<evidence type="ECO:0000256" key="13">
    <source>
        <dbReference type="ARBA" id="ARBA00022723"/>
    </source>
</evidence>
<dbReference type="Proteomes" id="UP000257067">
    <property type="component" value="Unassembled WGS sequence"/>
</dbReference>
<dbReference type="EC" id="4.2.3.4" evidence="9 20"/>
<evidence type="ECO:0000256" key="3">
    <source>
        <dbReference type="ARBA" id="ARBA00001941"/>
    </source>
</evidence>
<name>A0A3D8IU34_9HELI</name>
<organism evidence="23 24">
    <name type="scientific">Helicobacter cholecystus</name>
    <dbReference type="NCBI Taxonomy" id="45498"/>
    <lineage>
        <taxon>Bacteria</taxon>
        <taxon>Pseudomonadati</taxon>
        <taxon>Campylobacterota</taxon>
        <taxon>Epsilonproteobacteria</taxon>
        <taxon>Campylobacterales</taxon>
        <taxon>Helicobacteraceae</taxon>
        <taxon>Helicobacter</taxon>
    </lineage>
</organism>
<evidence type="ECO:0000256" key="9">
    <source>
        <dbReference type="ARBA" id="ARBA00013031"/>
    </source>
</evidence>
<evidence type="ECO:0000256" key="7">
    <source>
        <dbReference type="ARBA" id="ARBA00004661"/>
    </source>
</evidence>
<dbReference type="InterPro" id="IPR056179">
    <property type="entry name" value="DHQS_C"/>
</dbReference>
<keyword evidence="16" id="KW-0520">NAD</keyword>
<feature type="domain" description="3-dehydroquinate synthase N-terminal" evidence="21">
    <location>
        <begin position="53"/>
        <end position="165"/>
    </location>
</feature>
<evidence type="ECO:0000256" key="20">
    <source>
        <dbReference type="NCBIfam" id="TIGR01357"/>
    </source>
</evidence>
<evidence type="ECO:0000256" key="16">
    <source>
        <dbReference type="ARBA" id="ARBA00023027"/>
    </source>
</evidence>
<dbReference type="PANTHER" id="PTHR43622:SF7">
    <property type="entry name" value="3-DEHYDROQUINATE SYNTHASE, CHLOROPLASTIC"/>
    <property type="match status" value="1"/>
</dbReference>
<dbReference type="GO" id="GO:0009423">
    <property type="term" value="P:chorismate biosynthetic process"/>
    <property type="evidence" value="ECO:0007669"/>
    <property type="project" value="UniProtKB-UniRule"/>
</dbReference>
<evidence type="ECO:0000313" key="23">
    <source>
        <dbReference type="EMBL" id="RDU68788.1"/>
    </source>
</evidence>
<dbReference type="InterPro" id="IPR050071">
    <property type="entry name" value="Dehydroquinate_synthase"/>
</dbReference>
<dbReference type="GO" id="GO:0000166">
    <property type="term" value="F:nucleotide binding"/>
    <property type="evidence" value="ECO:0007669"/>
    <property type="project" value="UniProtKB-KW"/>
</dbReference>
<dbReference type="Pfam" id="PF01761">
    <property type="entry name" value="DHQ_synthase"/>
    <property type="match status" value="1"/>
</dbReference>
<dbReference type="Gene3D" id="3.40.50.1970">
    <property type="match status" value="1"/>
</dbReference>
<keyword evidence="18" id="KW-0456">Lyase</keyword>
<dbReference type="PIRSF" id="PIRSF001455">
    <property type="entry name" value="DHQ_synth"/>
    <property type="match status" value="1"/>
</dbReference>
<keyword evidence="15" id="KW-0862">Zinc</keyword>